<dbReference type="InterPro" id="IPR027256">
    <property type="entry name" value="P-typ_ATPase_IB"/>
</dbReference>
<dbReference type="FunFam" id="3.30.70.100:FF:000005">
    <property type="entry name" value="Copper-exporting P-type ATPase A"/>
    <property type="match status" value="1"/>
</dbReference>
<dbReference type="Gene3D" id="3.40.1110.10">
    <property type="entry name" value="Calcium-transporting ATPase, cytoplasmic domain N"/>
    <property type="match status" value="1"/>
</dbReference>
<dbReference type="Pfam" id="PF00403">
    <property type="entry name" value="HMA"/>
    <property type="match status" value="2"/>
</dbReference>
<keyword evidence="7" id="KW-1278">Translocase</keyword>
<evidence type="ECO:0000256" key="2">
    <source>
        <dbReference type="ARBA" id="ARBA00006024"/>
    </source>
</evidence>
<evidence type="ECO:0000256" key="10">
    <source>
        <dbReference type="ARBA" id="ARBA00038904"/>
    </source>
</evidence>
<evidence type="ECO:0000256" key="4">
    <source>
        <dbReference type="ARBA" id="ARBA00022723"/>
    </source>
</evidence>
<keyword evidence="9 12" id="KW-0472">Membrane</keyword>
<dbReference type="EC" id="7.2.2.9" evidence="10"/>
<evidence type="ECO:0000256" key="5">
    <source>
        <dbReference type="ARBA" id="ARBA00022741"/>
    </source>
</evidence>
<dbReference type="CDD" id="cd02094">
    <property type="entry name" value="P-type_ATPase_Cu-like"/>
    <property type="match status" value="1"/>
</dbReference>
<feature type="transmembrane region" description="Helical" evidence="12">
    <location>
        <begin position="407"/>
        <end position="426"/>
    </location>
</feature>
<dbReference type="PROSITE" id="PS00154">
    <property type="entry name" value="ATPASE_E1_E2"/>
    <property type="match status" value="1"/>
</dbReference>
<dbReference type="SUPFAM" id="SSF55008">
    <property type="entry name" value="HMA, heavy metal-associated domain"/>
    <property type="match status" value="2"/>
</dbReference>
<dbReference type="InterPro" id="IPR017969">
    <property type="entry name" value="Heavy-metal-associated_CS"/>
</dbReference>
<feature type="domain" description="HMA" evidence="13">
    <location>
        <begin position="9"/>
        <end position="74"/>
    </location>
</feature>
<comment type="similarity">
    <text evidence="2 12">Belongs to the cation transport ATPase (P-type) (TC 3.A.3) family. Type IB subfamily.</text>
</comment>
<organism evidence="14 15">
    <name type="scientific">Acinetobacter soli</name>
    <dbReference type="NCBI Taxonomy" id="487316"/>
    <lineage>
        <taxon>Bacteria</taxon>
        <taxon>Pseudomonadati</taxon>
        <taxon>Pseudomonadota</taxon>
        <taxon>Gammaproteobacteria</taxon>
        <taxon>Moraxellales</taxon>
        <taxon>Moraxellaceae</taxon>
        <taxon>Acinetobacter</taxon>
    </lineage>
</organism>
<dbReference type="InterPro" id="IPR023299">
    <property type="entry name" value="ATPase_P-typ_cyto_dom_N"/>
</dbReference>
<dbReference type="SFLD" id="SFLDS00003">
    <property type="entry name" value="Haloacid_Dehalogenase"/>
    <property type="match status" value="1"/>
</dbReference>
<gene>
    <name evidence="14" type="ORF">BEN76_02620</name>
</gene>
<dbReference type="InterPro" id="IPR023298">
    <property type="entry name" value="ATPase_P-typ_TM_dom_sf"/>
</dbReference>
<dbReference type="GO" id="GO:0005886">
    <property type="term" value="C:plasma membrane"/>
    <property type="evidence" value="ECO:0007669"/>
    <property type="project" value="UniProtKB-SubCell"/>
</dbReference>
<feature type="transmembrane region" description="Helical" evidence="12">
    <location>
        <begin position="163"/>
        <end position="187"/>
    </location>
</feature>
<dbReference type="InterPro" id="IPR059000">
    <property type="entry name" value="ATPase_P-type_domA"/>
</dbReference>
<sequence length="797" mass="86196">MSVHTHQVRHFNLPVHGMSCTACAMRIEKVLNRLPDVHAEVSFANERAQVRLQGSASSIEDVIQGIQKAGFALHENTLELKIEGMSCTACSQRIEKVLKRQPILDAQVNFATETASVRYVEGLITPQEIISTIEKAGFSAQQKKTDVDIESANRSAQFKQQKWLFLTASLFTLPLFIEMLAMMLGYHEIIPRGIQWLLATPVQFWCGRFFYKHALNAVRGGSANMDVLVVLGTSAAYLFSSVVLFFNLSEHVYFEASASIITLVLLGKLLEARAKAKTGAAIEQLLNLQPKQAHQEINGQIIDVDVDQLALNDIFIVRAGESIPVDGIIIEGNSEVNEAMLTGESMPVSKQPDDSLFAGTVNHHGVLKVRATGIGQHTMIARIVHMVEQAQGSKAEIQRLADQISSIFVPAVLTISVLTFGFTWWFTDTFTASLISAVAVLVIACPCALGLATPTAIMVGTGRGAQSGILFRNAQALEHAQRITTLVLDKTGTLTQGTPVVASTTIQTSITAKVFWSVISALESHSEHPIARALVDHAQQLNIESNPVQNIEILPGHGIQAELDSQRVLLGSPRLLAHHDVQLDQALIEKFEAQGQTVIGLAINGQIQGYVGLHDSIRPDAKSTIAALKARGIDVIMLTGDTARVAQVVAEQLEIQHYIAGVLPQDKLSEIERLKQQGKWIAMVGDGINDAPALATADVAFAIGAGSEIAIEAADVVLMRNQLSGLIHAIDLSQATLSKVKQNLFFAFIYNSLGIPLAALGLLNPVLAGAAMALSSVSVLSNSLLLRRWKPRPFSSE</sequence>
<dbReference type="GO" id="GO:0016887">
    <property type="term" value="F:ATP hydrolysis activity"/>
    <property type="evidence" value="ECO:0007669"/>
    <property type="project" value="InterPro"/>
</dbReference>
<keyword evidence="8 12" id="KW-1133">Transmembrane helix</keyword>
<dbReference type="InterPro" id="IPR036412">
    <property type="entry name" value="HAD-like_sf"/>
</dbReference>
<dbReference type="Pfam" id="PF00122">
    <property type="entry name" value="E1-E2_ATPase"/>
    <property type="match status" value="1"/>
</dbReference>
<dbReference type="PROSITE" id="PS01047">
    <property type="entry name" value="HMA_1"/>
    <property type="match status" value="2"/>
</dbReference>
<evidence type="ECO:0000256" key="1">
    <source>
        <dbReference type="ARBA" id="ARBA00004127"/>
    </source>
</evidence>
<evidence type="ECO:0000313" key="14">
    <source>
        <dbReference type="EMBL" id="APV34973.1"/>
    </source>
</evidence>
<dbReference type="GO" id="GO:0005507">
    <property type="term" value="F:copper ion binding"/>
    <property type="evidence" value="ECO:0007669"/>
    <property type="project" value="TreeGrafter"/>
</dbReference>
<keyword evidence="12" id="KW-1003">Cell membrane</keyword>
<dbReference type="GO" id="GO:0043682">
    <property type="term" value="F:P-type divalent copper transporter activity"/>
    <property type="evidence" value="ECO:0007669"/>
    <property type="project" value="UniProtKB-EC"/>
</dbReference>
<dbReference type="RefSeq" id="WP_076032161.1">
    <property type="nucleotide sequence ID" value="NZ_CP016896.1"/>
</dbReference>
<dbReference type="NCBIfam" id="TIGR01511">
    <property type="entry name" value="ATPase-IB1_Cu"/>
    <property type="match status" value="1"/>
</dbReference>
<dbReference type="PANTHER" id="PTHR43520">
    <property type="entry name" value="ATP7, ISOFORM B"/>
    <property type="match status" value="1"/>
</dbReference>
<evidence type="ECO:0000259" key="13">
    <source>
        <dbReference type="PROSITE" id="PS50846"/>
    </source>
</evidence>
<evidence type="ECO:0000256" key="7">
    <source>
        <dbReference type="ARBA" id="ARBA00022967"/>
    </source>
</evidence>
<evidence type="ECO:0000256" key="9">
    <source>
        <dbReference type="ARBA" id="ARBA00023136"/>
    </source>
</evidence>
<dbReference type="InterPro" id="IPR018303">
    <property type="entry name" value="ATPase_P-typ_P_site"/>
</dbReference>
<dbReference type="InterPro" id="IPR008250">
    <property type="entry name" value="ATPase_P-typ_transduc_dom_A_sf"/>
</dbReference>
<dbReference type="eggNOG" id="COG2217">
    <property type="taxonomic scope" value="Bacteria"/>
</dbReference>
<dbReference type="PANTHER" id="PTHR43520:SF8">
    <property type="entry name" value="P-TYPE CU(+) TRANSPORTER"/>
    <property type="match status" value="1"/>
</dbReference>
<dbReference type="GO" id="GO:0055070">
    <property type="term" value="P:copper ion homeostasis"/>
    <property type="evidence" value="ECO:0007669"/>
    <property type="project" value="TreeGrafter"/>
</dbReference>
<dbReference type="SUPFAM" id="SSF81653">
    <property type="entry name" value="Calcium ATPase, transduction domain A"/>
    <property type="match status" value="1"/>
</dbReference>
<evidence type="ECO:0000313" key="15">
    <source>
        <dbReference type="Proteomes" id="UP000185674"/>
    </source>
</evidence>
<keyword evidence="3 12" id="KW-0812">Transmembrane</keyword>
<name>A0A1P8EFI9_9GAMM</name>
<accession>A0A1P8EFI9</accession>
<protein>
    <recommendedName>
        <fullName evidence="10">P-type Cu(2+) transporter</fullName>
        <ecNumber evidence="10">7.2.2.9</ecNumber>
    </recommendedName>
</protein>
<dbReference type="GO" id="GO:0005524">
    <property type="term" value="F:ATP binding"/>
    <property type="evidence" value="ECO:0007669"/>
    <property type="project" value="UniProtKB-UniRule"/>
</dbReference>
<dbReference type="SUPFAM" id="SSF81665">
    <property type="entry name" value="Calcium ATPase, transmembrane domain M"/>
    <property type="match status" value="1"/>
</dbReference>
<dbReference type="PROSITE" id="PS50846">
    <property type="entry name" value="HMA_2"/>
    <property type="match status" value="2"/>
</dbReference>
<dbReference type="AlphaFoldDB" id="A0A1P8EFI9"/>
<dbReference type="InterPro" id="IPR023214">
    <property type="entry name" value="HAD_sf"/>
</dbReference>
<evidence type="ECO:0000256" key="6">
    <source>
        <dbReference type="ARBA" id="ARBA00022840"/>
    </source>
</evidence>
<feature type="domain" description="HMA" evidence="13">
    <location>
        <begin position="76"/>
        <end position="141"/>
    </location>
</feature>
<dbReference type="Gene3D" id="3.30.70.100">
    <property type="match status" value="2"/>
</dbReference>
<dbReference type="Pfam" id="PF00702">
    <property type="entry name" value="Hydrolase"/>
    <property type="match status" value="1"/>
</dbReference>
<dbReference type="NCBIfam" id="TIGR01494">
    <property type="entry name" value="ATPase_P-type"/>
    <property type="match status" value="1"/>
</dbReference>
<dbReference type="InterPro" id="IPR036163">
    <property type="entry name" value="HMA_dom_sf"/>
</dbReference>
<keyword evidence="4 12" id="KW-0479">Metal-binding</keyword>
<dbReference type="SUPFAM" id="SSF56784">
    <property type="entry name" value="HAD-like"/>
    <property type="match status" value="1"/>
</dbReference>
<dbReference type="SFLD" id="SFLDG00002">
    <property type="entry name" value="C1.7:_P-type_atpase_like"/>
    <property type="match status" value="1"/>
</dbReference>
<dbReference type="InterPro" id="IPR001757">
    <property type="entry name" value="P_typ_ATPase"/>
</dbReference>
<evidence type="ECO:0000256" key="12">
    <source>
        <dbReference type="RuleBase" id="RU362081"/>
    </source>
</evidence>
<dbReference type="InterPro" id="IPR006121">
    <property type="entry name" value="HMA_dom"/>
</dbReference>
<dbReference type="STRING" id="487316.BEN76_02620"/>
<feature type="transmembrane region" description="Helical" evidence="12">
    <location>
        <begin position="744"/>
        <end position="763"/>
    </location>
</feature>
<feature type="transmembrane region" description="Helical" evidence="12">
    <location>
        <begin position="432"/>
        <end position="453"/>
    </location>
</feature>
<dbReference type="SFLD" id="SFLDF00027">
    <property type="entry name" value="p-type_atpase"/>
    <property type="match status" value="1"/>
</dbReference>
<dbReference type="GO" id="GO:0012505">
    <property type="term" value="C:endomembrane system"/>
    <property type="evidence" value="ECO:0007669"/>
    <property type="project" value="UniProtKB-SubCell"/>
</dbReference>
<reference evidence="14 15" key="1">
    <citation type="submission" date="2016-08" db="EMBL/GenBank/DDBJ databases">
        <title>Complete genome sequence of Acinetobacter baylyi strain GFJ2.</title>
        <authorList>
            <person name="Tabata M."/>
            <person name="Kuboki S."/>
            <person name="Gibu N."/>
            <person name="Kinouchi Y."/>
            <person name="Vangnai A."/>
            <person name="Kasai D."/>
            <person name="Fukuda M."/>
        </authorList>
    </citation>
    <scope>NUCLEOTIDE SEQUENCE [LARGE SCALE GENOMIC DNA]</scope>
    <source>
        <strain evidence="14 15">GFJ2</strain>
    </source>
</reference>
<evidence type="ECO:0000256" key="11">
    <source>
        <dbReference type="ARBA" id="ARBA00047424"/>
    </source>
</evidence>
<dbReference type="PRINTS" id="PR00943">
    <property type="entry name" value="CUATPASE"/>
</dbReference>
<comment type="catalytic activity">
    <reaction evidence="11">
        <text>Cu(2+)(in) + ATP + H2O = Cu(2+)(out) + ADP + phosphate + H(+)</text>
        <dbReference type="Rhea" id="RHEA:10376"/>
        <dbReference type="ChEBI" id="CHEBI:15377"/>
        <dbReference type="ChEBI" id="CHEBI:15378"/>
        <dbReference type="ChEBI" id="CHEBI:29036"/>
        <dbReference type="ChEBI" id="CHEBI:30616"/>
        <dbReference type="ChEBI" id="CHEBI:43474"/>
        <dbReference type="ChEBI" id="CHEBI:456216"/>
        <dbReference type="EC" id="7.2.2.9"/>
    </reaction>
</comment>
<proteinExistence type="inferred from homology"/>
<keyword evidence="5 12" id="KW-0547">Nucleotide-binding</keyword>
<feature type="transmembrane region" description="Helical" evidence="12">
    <location>
        <begin position="769"/>
        <end position="786"/>
    </location>
</feature>
<dbReference type="Gene3D" id="3.40.50.1000">
    <property type="entry name" value="HAD superfamily/HAD-like"/>
    <property type="match status" value="1"/>
</dbReference>
<evidence type="ECO:0000256" key="3">
    <source>
        <dbReference type="ARBA" id="ARBA00022692"/>
    </source>
</evidence>
<dbReference type="PRINTS" id="PR00119">
    <property type="entry name" value="CATATPASE"/>
</dbReference>
<feature type="transmembrane region" description="Helical" evidence="12">
    <location>
        <begin position="223"/>
        <end position="246"/>
    </location>
</feature>
<keyword evidence="6 12" id="KW-0067">ATP-binding</keyword>
<dbReference type="Gene3D" id="2.70.150.10">
    <property type="entry name" value="Calcium-transporting ATPase, cytoplasmic transduction domain A"/>
    <property type="match status" value="1"/>
</dbReference>
<evidence type="ECO:0000256" key="8">
    <source>
        <dbReference type="ARBA" id="ARBA00022989"/>
    </source>
</evidence>
<dbReference type="FunFam" id="2.70.150.10:FF:000002">
    <property type="entry name" value="Copper-transporting ATPase 1, putative"/>
    <property type="match status" value="1"/>
</dbReference>
<dbReference type="EMBL" id="CP016896">
    <property type="protein sequence ID" value="APV34973.1"/>
    <property type="molecule type" value="Genomic_DNA"/>
</dbReference>
<dbReference type="CDD" id="cd00371">
    <property type="entry name" value="HMA"/>
    <property type="match status" value="2"/>
</dbReference>
<dbReference type="KEGG" id="asol:BEN76_02620"/>
<dbReference type="InterPro" id="IPR044492">
    <property type="entry name" value="P_typ_ATPase_HD_dom"/>
</dbReference>
<dbReference type="NCBIfam" id="TIGR01525">
    <property type="entry name" value="ATPase-IB_hvy"/>
    <property type="match status" value="1"/>
</dbReference>
<comment type="subcellular location">
    <subcellularLocation>
        <location evidence="12">Cell membrane</location>
    </subcellularLocation>
    <subcellularLocation>
        <location evidence="1">Endomembrane system</location>
        <topology evidence="1">Multi-pass membrane protein</topology>
    </subcellularLocation>
</comment>
<dbReference type="Proteomes" id="UP000185674">
    <property type="component" value="Chromosome"/>
</dbReference>